<accession>A0A0L0HGS0</accession>
<evidence type="ECO:0000256" key="7">
    <source>
        <dbReference type="ARBA" id="ARBA00022989"/>
    </source>
</evidence>
<evidence type="ECO:0000256" key="5">
    <source>
        <dbReference type="ARBA" id="ARBA00022692"/>
    </source>
</evidence>
<sequence>MLRSSKRDRASRADKSLNHVGPRSSFQHDAGDKHDDEITSRKEGPSQRRLLKLYLLLFCYRAANALFVRTYYDPDEYWQALEVAHKLVFGYGYLTWEWTHKIRGFAHPLIFTFIYKTLAVLGLDETELLIVAPRLVQAGFAAVGDIYTYLLAYRLFGHGAAKWALMCSVLSWYTFFCGIRTYSNSMESVLTVAALYYWPWTSEGNLNHMHRKHFRVALAVASLACIVRPTNAIIWLYLGVNLVWKNIRMWKTIALDALTLVFLALQTSVLIDYIFYKEWTVVPYNFIRQNLVEGIASFYGNHAWHWYFSQGFPVITFSFLPLLVWDTLSTKGHQAPMRGRLLRLVLWTLSVYTLLPHKEFRFIFPILPPTIALTGAAIHRIESWTDKAKARRCLYRNRIPLLVTFLVITNGLAGYYLGILHQRGVVDVMNWLREEAAHERIDGILFLMPCHSTPFYSHLHRNVSMRFLTCEPPVGIDPSTYQDEADIFYQSPKSFIEKYFDPNMRSIGVSTTAYHDDTIPVPGQHWRIQRFYWPSHVVIFEALSRDMLDIFKGSNYEECERFFNSHFHDDPRRRGDVIVYCRRLSNEIHTK</sequence>
<keyword evidence="6 10" id="KW-0256">Endoplasmic reticulum</keyword>
<name>A0A0L0HGS0_SPIPD</name>
<evidence type="ECO:0000313" key="13">
    <source>
        <dbReference type="Proteomes" id="UP000053201"/>
    </source>
</evidence>
<keyword evidence="7 10" id="KW-1133">Transmembrane helix</keyword>
<dbReference type="Proteomes" id="UP000053201">
    <property type="component" value="Unassembled WGS sequence"/>
</dbReference>
<feature type="transmembrane region" description="Helical" evidence="10">
    <location>
        <begin position="163"/>
        <end position="182"/>
    </location>
</feature>
<evidence type="ECO:0000256" key="8">
    <source>
        <dbReference type="ARBA" id="ARBA00023136"/>
    </source>
</evidence>
<dbReference type="VEuPathDB" id="FungiDB:SPPG_04633"/>
<dbReference type="EC" id="2.4.1.-" evidence="10"/>
<dbReference type="InterPro" id="IPR005599">
    <property type="entry name" value="GPI_mannosylTrfase"/>
</dbReference>
<dbReference type="GO" id="GO:0006506">
    <property type="term" value="P:GPI anchor biosynthetic process"/>
    <property type="evidence" value="ECO:0007669"/>
    <property type="project" value="TreeGrafter"/>
</dbReference>
<keyword evidence="8 10" id="KW-0472">Membrane</keyword>
<feature type="transmembrane region" description="Helical" evidence="10">
    <location>
        <begin position="362"/>
        <end position="378"/>
    </location>
</feature>
<dbReference type="InParanoid" id="A0A0L0HGS0"/>
<evidence type="ECO:0000313" key="12">
    <source>
        <dbReference type="EMBL" id="KND00308.1"/>
    </source>
</evidence>
<evidence type="ECO:0000256" key="1">
    <source>
        <dbReference type="ARBA" id="ARBA00004477"/>
    </source>
</evidence>
<dbReference type="Pfam" id="PF03901">
    <property type="entry name" value="Glyco_transf_22"/>
    <property type="match status" value="1"/>
</dbReference>
<protein>
    <recommendedName>
        <fullName evidence="10">Mannosyltransferase</fullName>
        <ecNumber evidence="10">2.4.1.-</ecNumber>
    </recommendedName>
</protein>
<feature type="transmembrane region" description="Helical" evidence="10">
    <location>
        <begin position="216"/>
        <end position="240"/>
    </location>
</feature>
<dbReference type="OrthoDB" id="416834at2759"/>
<feature type="transmembrane region" description="Helical" evidence="10">
    <location>
        <begin position="50"/>
        <end position="71"/>
    </location>
</feature>
<dbReference type="GeneID" id="27688071"/>
<organism evidence="12 13">
    <name type="scientific">Spizellomyces punctatus (strain DAOM BR117)</name>
    <dbReference type="NCBI Taxonomy" id="645134"/>
    <lineage>
        <taxon>Eukaryota</taxon>
        <taxon>Fungi</taxon>
        <taxon>Fungi incertae sedis</taxon>
        <taxon>Chytridiomycota</taxon>
        <taxon>Chytridiomycota incertae sedis</taxon>
        <taxon>Chytridiomycetes</taxon>
        <taxon>Spizellomycetales</taxon>
        <taxon>Spizellomycetaceae</taxon>
        <taxon>Spizellomyces</taxon>
    </lineage>
</organism>
<evidence type="ECO:0000256" key="11">
    <source>
        <dbReference type="SAM" id="MobiDB-lite"/>
    </source>
</evidence>
<comment type="similarity">
    <text evidence="2">Belongs to the glycosyltransferase 22 family. PIGB subfamily.</text>
</comment>
<keyword evidence="3 10" id="KW-0328">Glycosyltransferase</keyword>
<keyword evidence="13" id="KW-1185">Reference proteome</keyword>
<feature type="transmembrane region" description="Helical" evidence="10">
    <location>
        <begin position="307"/>
        <end position="328"/>
    </location>
</feature>
<proteinExistence type="inferred from homology"/>
<evidence type="ECO:0000256" key="10">
    <source>
        <dbReference type="RuleBase" id="RU363075"/>
    </source>
</evidence>
<dbReference type="PANTHER" id="PTHR22760">
    <property type="entry name" value="GLYCOSYLTRANSFERASE"/>
    <property type="match status" value="1"/>
</dbReference>
<feature type="compositionally biased region" description="Basic and acidic residues" evidence="11">
    <location>
        <begin position="29"/>
        <end position="43"/>
    </location>
</feature>
<evidence type="ECO:0000256" key="2">
    <source>
        <dbReference type="ARBA" id="ARBA00006065"/>
    </source>
</evidence>
<feature type="transmembrane region" description="Helical" evidence="10">
    <location>
        <begin position="399"/>
        <end position="418"/>
    </location>
</feature>
<keyword evidence="5 10" id="KW-0812">Transmembrane</keyword>
<dbReference type="AlphaFoldDB" id="A0A0L0HGS0"/>
<feature type="region of interest" description="Disordered" evidence="11">
    <location>
        <begin position="1"/>
        <end position="43"/>
    </location>
</feature>
<dbReference type="OMA" id="HEWPDYL"/>
<evidence type="ECO:0000256" key="3">
    <source>
        <dbReference type="ARBA" id="ARBA00022676"/>
    </source>
</evidence>
<gene>
    <name evidence="12" type="ORF">SPPG_04633</name>
</gene>
<dbReference type="GO" id="GO:0005789">
    <property type="term" value="C:endoplasmic reticulum membrane"/>
    <property type="evidence" value="ECO:0007669"/>
    <property type="project" value="UniProtKB-SubCell"/>
</dbReference>
<reference evidence="12 13" key="1">
    <citation type="submission" date="2009-08" db="EMBL/GenBank/DDBJ databases">
        <title>The Genome Sequence of Spizellomyces punctatus strain DAOM BR117.</title>
        <authorList>
            <consortium name="The Broad Institute Genome Sequencing Platform"/>
            <person name="Russ C."/>
            <person name="Cuomo C."/>
            <person name="Shea T."/>
            <person name="Young S.K."/>
            <person name="Zeng Q."/>
            <person name="Koehrsen M."/>
            <person name="Haas B."/>
            <person name="Borodovsky M."/>
            <person name="Guigo R."/>
            <person name="Alvarado L."/>
            <person name="Berlin A."/>
            <person name="Bochicchio J."/>
            <person name="Borenstein D."/>
            <person name="Chapman S."/>
            <person name="Chen Z."/>
            <person name="Engels R."/>
            <person name="Freedman E."/>
            <person name="Gellesch M."/>
            <person name="Goldberg J."/>
            <person name="Griggs A."/>
            <person name="Gujja S."/>
            <person name="Heiman D."/>
            <person name="Hepburn T."/>
            <person name="Howarth C."/>
            <person name="Jen D."/>
            <person name="Larson L."/>
            <person name="Lewis B."/>
            <person name="Mehta T."/>
            <person name="Park D."/>
            <person name="Pearson M."/>
            <person name="Roberts A."/>
            <person name="Saif S."/>
            <person name="Shenoy N."/>
            <person name="Sisk P."/>
            <person name="Stolte C."/>
            <person name="Sykes S."/>
            <person name="Thomson T."/>
            <person name="Walk T."/>
            <person name="White J."/>
            <person name="Yandava C."/>
            <person name="Burger G."/>
            <person name="Gray M.W."/>
            <person name="Holland P.W.H."/>
            <person name="King N."/>
            <person name="Lang F.B.F."/>
            <person name="Roger A.J."/>
            <person name="Ruiz-Trillo I."/>
            <person name="Lander E."/>
            <person name="Nusbaum C."/>
        </authorList>
    </citation>
    <scope>NUCLEOTIDE SEQUENCE [LARGE SCALE GENOMIC DNA]</scope>
    <source>
        <strain evidence="12 13">DAOM BR117</strain>
    </source>
</reference>
<dbReference type="GO" id="GO:0000026">
    <property type="term" value="F:alpha-1,2-mannosyltransferase activity"/>
    <property type="evidence" value="ECO:0007669"/>
    <property type="project" value="TreeGrafter"/>
</dbReference>
<dbReference type="STRING" id="645134.A0A0L0HGS0"/>
<dbReference type="eggNOG" id="KOG1771">
    <property type="taxonomic scope" value="Eukaryota"/>
</dbReference>
<evidence type="ECO:0000256" key="4">
    <source>
        <dbReference type="ARBA" id="ARBA00022679"/>
    </source>
</evidence>
<evidence type="ECO:0000256" key="9">
    <source>
        <dbReference type="ARBA" id="ARBA00024708"/>
    </source>
</evidence>
<feature type="transmembrane region" description="Helical" evidence="10">
    <location>
        <begin position="252"/>
        <end position="276"/>
    </location>
</feature>
<dbReference type="RefSeq" id="XP_016608347.1">
    <property type="nucleotide sequence ID" value="XM_016752869.1"/>
</dbReference>
<comment type="function">
    <text evidence="9">Mannosyltransferase involved in glycosylphosphatidylinositol-anchor biosynthesis. Transfers the third mannose to Man2-GlcN-acyl-PI during GPI precursor assembly.</text>
</comment>
<comment type="subcellular location">
    <subcellularLocation>
        <location evidence="1 10">Endoplasmic reticulum membrane</location>
        <topology evidence="1 10">Multi-pass membrane protein</topology>
    </subcellularLocation>
</comment>
<feature type="compositionally biased region" description="Basic and acidic residues" evidence="11">
    <location>
        <begin position="1"/>
        <end position="17"/>
    </location>
</feature>
<evidence type="ECO:0000256" key="6">
    <source>
        <dbReference type="ARBA" id="ARBA00022824"/>
    </source>
</evidence>
<dbReference type="PANTHER" id="PTHR22760:SF4">
    <property type="entry name" value="GPI MANNOSYLTRANSFERASE 3"/>
    <property type="match status" value="1"/>
</dbReference>
<dbReference type="EMBL" id="KQ257456">
    <property type="protein sequence ID" value="KND00308.1"/>
    <property type="molecule type" value="Genomic_DNA"/>
</dbReference>
<dbReference type="FunCoup" id="A0A0L0HGS0">
    <property type="interactions" value="538"/>
</dbReference>
<keyword evidence="4" id="KW-0808">Transferase</keyword>